<accession>A0A542ES86</accession>
<dbReference type="Proteomes" id="UP000316298">
    <property type="component" value="Unassembled WGS sequence"/>
</dbReference>
<dbReference type="AlphaFoldDB" id="A0A542ES86"/>
<dbReference type="Pfam" id="PF01425">
    <property type="entry name" value="Amidase"/>
    <property type="match status" value="1"/>
</dbReference>
<dbReference type="InterPro" id="IPR023631">
    <property type="entry name" value="Amidase_dom"/>
</dbReference>
<evidence type="ECO:0000313" key="3">
    <source>
        <dbReference type="Proteomes" id="UP000316298"/>
    </source>
</evidence>
<gene>
    <name evidence="2" type="ORF">FB475_2167</name>
</gene>
<dbReference type="InterPro" id="IPR020556">
    <property type="entry name" value="Amidase_CS"/>
</dbReference>
<dbReference type="Gene3D" id="3.90.1300.10">
    <property type="entry name" value="Amidase signature (AS) domain"/>
    <property type="match status" value="1"/>
</dbReference>
<reference evidence="2 3" key="1">
    <citation type="submission" date="2019-06" db="EMBL/GenBank/DDBJ databases">
        <title>Sequencing the genomes of 1000 actinobacteria strains.</title>
        <authorList>
            <person name="Klenk H.-P."/>
        </authorList>
    </citation>
    <scope>NUCLEOTIDE SEQUENCE [LARGE SCALE GENOMIC DNA]</scope>
    <source>
        <strain evidence="2 3">DSM 17305</strain>
    </source>
</reference>
<dbReference type="PANTHER" id="PTHR11895">
    <property type="entry name" value="TRANSAMIDASE"/>
    <property type="match status" value="1"/>
</dbReference>
<proteinExistence type="predicted"/>
<dbReference type="SUPFAM" id="SSF75304">
    <property type="entry name" value="Amidase signature (AS) enzymes"/>
    <property type="match status" value="1"/>
</dbReference>
<protein>
    <submittedName>
        <fullName evidence="2">Amidase</fullName>
    </submittedName>
</protein>
<sequence>MIENGVEAGASPSAEQVARYRARRGFPANPARDSDGLRADLVEFLSVFRRLNQLEQPRPQLRYADRDAGRAPRPGEDPYNAIIRWCNVAGAAQGPLGGLRVGVKDNIAVAGVPMTEGVRYPTEIIPREDAVVVERLLDAGAVITAKTSVSLADADFGVTRNPHDPRFAPGASSSGSAVAVATGLVDAAIGSDQGGSVRNPAAYCGIVGMKPTHGLVPSYGLAYWDHTLDHIGPMTKTVATNAALLEVMAGADWRDPQSRWAPRVTGKYAGALGEGIAGLRIGIVEESLVPAGCTAATLAAFDRASERLRDQGAKVEPVSIPLWADAAAIWLAVLTFGLVAMADSNGQGYGHLGRIDVDRLATVAAQYRSGQRDLPWLASILPLAYEYLQETRLGVDFGIAQNLRLELRRQVGRCLDQQDLLITPTATSGPPRLDVRQSEGFRLADYTRAMANTTPANLTGHPALTVPSGAGDNGLPTGLQIMGREFDERTVYRAGFSMEADGGFAG</sequence>
<dbReference type="GO" id="GO:0003824">
    <property type="term" value="F:catalytic activity"/>
    <property type="evidence" value="ECO:0007669"/>
    <property type="project" value="InterPro"/>
</dbReference>
<dbReference type="PANTHER" id="PTHR11895:SF170">
    <property type="entry name" value="AMIDASE"/>
    <property type="match status" value="1"/>
</dbReference>
<dbReference type="RefSeq" id="WP_141854920.1">
    <property type="nucleotide sequence ID" value="NZ_BAAAKA010000017.1"/>
</dbReference>
<keyword evidence="3" id="KW-1185">Reference proteome</keyword>
<dbReference type="EMBL" id="VFMM01000001">
    <property type="protein sequence ID" value="TQJ18036.1"/>
    <property type="molecule type" value="Genomic_DNA"/>
</dbReference>
<organism evidence="2 3">
    <name type="scientific">Kribbella jejuensis</name>
    <dbReference type="NCBI Taxonomy" id="236068"/>
    <lineage>
        <taxon>Bacteria</taxon>
        <taxon>Bacillati</taxon>
        <taxon>Actinomycetota</taxon>
        <taxon>Actinomycetes</taxon>
        <taxon>Propionibacteriales</taxon>
        <taxon>Kribbellaceae</taxon>
        <taxon>Kribbella</taxon>
    </lineage>
</organism>
<evidence type="ECO:0000259" key="1">
    <source>
        <dbReference type="Pfam" id="PF01425"/>
    </source>
</evidence>
<dbReference type="InterPro" id="IPR000120">
    <property type="entry name" value="Amidase"/>
</dbReference>
<comment type="caution">
    <text evidence="2">The sequence shown here is derived from an EMBL/GenBank/DDBJ whole genome shotgun (WGS) entry which is preliminary data.</text>
</comment>
<dbReference type="OrthoDB" id="182039at2"/>
<feature type="domain" description="Amidase" evidence="1">
    <location>
        <begin position="90"/>
        <end position="491"/>
    </location>
</feature>
<evidence type="ECO:0000313" key="2">
    <source>
        <dbReference type="EMBL" id="TQJ18036.1"/>
    </source>
</evidence>
<dbReference type="InterPro" id="IPR036928">
    <property type="entry name" value="AS_sf"/>
</dbReference>
<name>A0A542ES86_9ACTN</name>
<dbReference type="PROSITE" id="PS00571">
    <property type="entry name" value="AMIDASES"/>
    <property type="match status" value="1"/>
</dbReference>